<keyword evidence="1" id="KW-1015">Disulfide bond</keyword>
<dbReference type="PRINTS" id="PR00759">
    <property type="entry name" value="BASICPTASE"/>
</dbReference>
<reference evidence="3 4" key="1">
    <citation type="submission" date="2018-10" db="EMBL/GenBank/DDBJ databases">
        <authorList>
            <consortium name="Pathogen Informatics"/>
        </authorList>
    </citation>
    <scope>NUCLEOTIDE SEQUENCE [LARGE SCALE GENOMIC DNA]</scope>
</reference>
<dbReference type="SUPFAM" id="SSF57362">
    <property type="entry name" value="BPTI-like"/>
    <property type="match status" value="1"/>
</dbReference>
<dbReference type="AlphaFoldDB" id="A0A0R3UL34"/>
<gene>
    <name evidence="3" type="ORF">MCOS_LOCUS8364</name>
</gene>
<dbReference type="PANTHER" id="PTHR10083:SF374">
    <property type="entry name" value="BPTI_KUNITZ INHIBITOR DOMAIN-CONTAINING PROTEIN"/>
    <property type="match status" value="1"/>
</dbReference>
<feature type="domain" description="BPTI/Kunitz inhibitor" evidence="2">
    <location>
        <begin position="120"/>
        <end position="170"/>
    </location>
</feature>
<keyword evidence="4" id="KW-1185">Reference proteome</keyword>
<dbReference type="InterPro" id="IPR050098">
    <property type="entry name" value="TFPI/VKTCI-like"/>
</dbReference>
<dbReference type="PROSITE" id="PS50279">
    <property type="entry name" value="BPTI_KUNITZ_2"/>
    <property type="match status" value="1"/>
</dbReference>
<name>A0A0R3UL34_MESCO</name>
<evidence type="ECO:0000259" key="2">
    <source>
        <dbReference type="PROSITE" id="PS50279"/>
    </source>
</evidence>
<dbReference type="OrthoDB" id="4473401at2759"/>
<dbReference type="InterPro" id="IPR036880">
    <property type="entry name" value="Kunitz_BPTI_sf"/>
</dbReference>
<accession>A0A0R3UL34</accession>
<evidence type="ECO:0000313" key="4">
    <source>
        <dbReference type="Proteomes" id="UP000267029"/>
    </source>
</evidence>
<dbReference type="STRING" id="53468.A0A0R3UL34"/>
<dbReference type="GO" id="GO:0005615">
    <property type="term" value="C:extracellular space"/>
    <property type="evidence" value="ECO:0007669"/>
    <property type="project" value="TreeGrafter"/>
</dbReference>
<dbReference type="Proteomes" id="UP000267029">
    <property type="component" value="Unassembled WGS sequence"/>
</dbReference>
<dbReference type="InterPro" id="IPR002223">
    <property type="entry name" value="Kunitz_BPTI"/>
</dbReference>
<dbReference type="GO" id="GO:0004867">
    <property type="term" value="F:serine-type endopeptidase inhibitor activity"/>
    <property type="evidence" value="ECO:0007669"/>
    <property type="project" value="InterPro"/>
</dbReference>
<sequence length="173" mass="19443">MDRTYVFSHSTVHLTSTNDWNHIQSTGLDFQRTRPFLQQDTLGVDKHTATRIDSKLVQKLAPITSDRCDEGPGAEILVNLMMPISTRFNHERRTREPIYSDVCAISFLTITTEEAITSPCYLPIERGMCMAHMKRWAYDATTGLCVPFVYGGCGGNANQFKSKAACRKVCKGM</sequence>
<proteinExistence type="predicted"/>
<dbReference type="CDD" id="cd00109">
    <property type="entry name" value="Kunitz-type"/>
    <property type="match status" value="1"/>
</dbReference>
<dbReference type="InterPro" id="IPR020901">
    <property type="entry name" value="Prtase_inh_Kunz-CS"/>
</dbReference>
<dbReference type="PANTHER" id="PTHR10083">
    <property type="entry name" value="KUNITZ-TYPE PROTEASE INHIBITOR-RELATED"/>
    <property type="match status" value="1"/>
</dbReference>
<organism evidence="3 4">
    <name type="scientific">Mesocestoides corti</name>
    <name type="common">Flatworm</name>
    <dbReference type="NCBI Taxonomy" id="53468"/>
    <lineage>
        <taxon>Eukaryota</taxon>
        <taxon>Metazoa</taxon>
        <taxon>Spiralia</taxon>
        <taxon>Lophotrochozoa</taxon>
        <taxon>Platyhelminthes</taxon>
        <taxon>Cestoda</taxon>
        <taxon>Eucestoda</taxon>
        <taxon>Cyclophyllidea</taxon>
        <taxon>Mesocestoididae</taxon>
        <taxon>Mesocestoides</taxon>
    </lineage>
</organism>
<dbReference type="EMBL" id="UXSR01005499">
    <property type="protein sequence ID" value="VDD82361.1"/>
    <property type="molecule type" value="Genomic_DNA"/>
</dbReference>
<evidence type="ECO:0000256" key="1">
    <source>
        <dbReference type="ARBA" id="ARBA00023157"/>
    </source>
</evidence>
<dbReference type="PROSITE" id="PS00280">
    <property type="entry name" value="BPTI_KUNITZ_1"/>
    <property type="match status" value="1"/>
</dbReference>
<evidence type="ECO:0000313" key="3">
    <source>
        <dbReference type="EMBL" id="VDD82361.1"/>
    </source>
</evidence>
<dbReference type="Gene3D" id="4.10.410.10">
    <property type="entry name" value="Pancreatic trypsin inhibitor Kunitz domain"/>
    <property type="match status" value="1"/>
</dbReference>
<dbReference type="SMART" id="SM00131">
    <property type="entry name" value="KU"/>
    <property type="match status" value="1"/>
</dbReference>
<protein>
    <recommendedName>
        <fullName evidence="2">BPTI/Kunitz inhibitor domain-containing protein</fullName>
    </recommendedName>
</protein>
<dbReference type="Pfam" id="PF00014">
    <property type="entry name" value="Kunitz_BPTI"/>
    <property type="match status" value="1"/>
</dbReference>
<dbReference type="FunFam" id="4.10.410.10:FF:000020">
    <property type="entry name" value="Collagen, type VI, alpha 3"/>
    <property type="match status" value="1"/>
</dbReference>